<gene>
    <name evidence="3" type="ORF">F0P96_08420</name>
</gene>
<accession>A0A7L4ZZQ0</accession>
<comment type="similarity">
    <text evidence="1">Belongs to the peptidase S33 family.</text>
</comment>
<organism evidence="3 4">
    <name type="scientific">Hymenobacter busanensis</name>
    <dbReference type="NCBI Taxonomy" id="2607656"/>
    <lineage>
        <taxon>Bacteria</taxon>
        <taxon>Pseudomonadati</taxon>
        <taxon>Bacteroidota</taxon>
        <taxon>Cytophagia</taxon>
        <taxon>Cytophagales</taxon>
        <taxon>Hymenobacteraceae</taxon>
        <taxon>Hymenobacter</taxon>
    </lineage>
</organism>
<dbReference type="GO" id="GO:0008233">
    <property type="term" value="F:peptidase activity"/>
    <property type="evidence" value="ECO:0007669"/>
    <property type="project" value="InterPro"/>
</dbReference>
<name>A0A7L4ZZQ0_9BACT</name>
<dbReference type="Gene3D" id="3.40.50.1820">
    <property type="entry name" value="alpha/beta hydrolase"/>
    <property type="match status" value="1"/>
</dbReference>
<evidence type="ECO:0000313" key="3">
    <source>
        <dbReference type="EMBL" id="KAA9333000.1"/>
    </source>
</evidence>
<comment type="caution">
    <text evidence="3">The sequence shown here is derived from an EMBL/GenBank/DDBJ whole genome shotgun (WGS) entry which is preliminary data.</text>
</comment>
<sequence>MLRNACSLTRSYTHLCLLILLMLTAQPLLAQRKATALANGTSTLVTTDGVKLYARVAGTGLPCLFVHGGPGSGSYGLEALGGKALEDKLQMVYLDQRGSGRSASDPKQNYSLDRMIQDLEEVREQLHVDKWVVMSHSFGGIIATAYAQKHPEHVQAMVLVNSILNLPGTMESTAAYGYSLLPEAGRPPLDPAAPLPQRWGMVMSLLGQQKLMGKLMYVTDTAAARASKVVRSMPLNQDFASAVYQQKVPEYLGDFTPASAKLTMPVLVLTGREDYVTGPEHYKTFRFPNQQAVVLPGKHYPFLENPKEFNQAVAGFVRKLPRKA</sequence>
<dbReference type="InterPro" id="IPR000073">
    <property type="entry name" value="AB_hydrolase_1"/>
</dbReference>
<dbReference type="EMBL" id="VTWU01000003">
    <property type="protein sequence ID" value="KAA9333000.1"/>
    <property type="molecule type" value="Genomic_DNA"/>
</dbReference>
<keyword evidence="4" id="KW-1185">Reference proteome</keyword>
<protein>
    <submittedName>
        <fullName evidence="3">Alpha/beta hydrolase</fullName>
    </submittedName>
</protein>
<dbReference type="GO" id="GO:0006508">
    <property type="term" value="P:proteolysis"/>
    <property type="evidence" value="ECO:0007669"/>
    <property type="project" value="InterPro"/>
</dbReference>
<dbReference type="InterPro" id="IPR029058">
    <property type="entry name" value="AB_hydrolase_fold"/>
</dbReference>
<dbReference type="PRINTS" id="PR00793">
    <property type="entry name" value="PROAMNOPTASE"/>
</dbReference>
<dbReference type="SUPFAM" id="SSF53474">
    <property type="entry name" value="alpha/beta-Hydrolases"/>
    <property type="match status" value="1"/>
</dbReference>
<evidence type="ECO:0000256" key="2">
    <source>
        <dbReference type="ARBA" id="ARBA00022801"/>
    </source>
</evidence>
<keyword evidence="2 3" id="KW-0378">Hydrolase</keyword>
<dbReference type="InterPro" id="IPR050266">
    <property type="entry name" value="AB_hydrolase_sf"/>
</dbReference>
<reference evidence="3 4" key="1">
    <citation type="submission" date="2019-09" db="EMBL/GenBank/DDBJ databases">
        <title>Genome sequence of Hymenobacter sp. M3.</title>
        <authorList>
            <person name="Srinivasan S."/>
        </authorList>
    </citation>
    <scope>NUCLEOTIDE SEQUENCE [LARGE SCALE GENOMIC DNA]</scope>
    <source>
        <strain evidence="3 4">M3</strain>
    </source>
</reference>
<dbReference type="InterPro" id="IPR002410">
    <property type="entry name" value="Peptidase_S33"/>
</dbReference>
<dbReference type="GO" id="GO:0016020">
    <property type="term" value="C:membrane"/>
    <property type="evidence" value="ECO:0007669"/>
    <property type="project" value="TreeGrafter"/>
</dbReference>
<dbReference type="PANTHER" id="PTHR43798:SF33">
    <property type="entry name" value="HYDROLASE, PUTATIVE (AFU_ORTHOLOGUE AFUA_2G14860)-RELATED"/>
    <property type="match status" value="1"/>
</dbReference>
<dbReference type="Pfam" id="PF00561">
    <property type="entry name" value="Abhydrolase_1"/>
    <property type="match status" value="1"/>
</dbReference>
<dbReference type="AlphaFoldDB" id="A0A7L4ZZQ0"/>
<evidence type="ECO:0000313" key="4">
    <source>
        <dbReference type="Proteomes" id="UP000326380"/>
    </source>
</evidence>
<dbReference type="Proteomes" id="UP000326380">
    <property type="component" value="Unassembled WGS sequence"/>
</dbReference>
<dbReference type="PANTHER" id="PTHR43798">
    <property type="entry name" value="MONOACYLGLYCEROL LIPASE"/>
    <property type="match status" value="1"/>
</dbReference>
<evidence type="ECO:0000256" key="1">
    <source>
        <dbReference type="ARBA" id="ARBA00010088"/>
    </source>
</evidence>
<proteinExistence type="inferred from homology"/>
<dbReference type="RefSeq" id="WP_151078421.1">
    <property type="nucleotide sequence ID" value="NZ_CP047647.1"/>
</dbReference>